<comment type="pathway">
    <text evidence="12">Steroid metabolism; cholesterol degradation.</text>
</comment>
<dbReference type="InterPro" id="IPR000172">
    <property type="entry name" value="GMC_OxRdtase_N"/>
</dbReference>
<dbReference type="EMBL" id="BOMI01000190">
    <property type="protein sequence ID" value="GID80345.1"/>
    <property type="molecule type" value="Genomic_DNA"/>
</dbReference>
<keyword evidence="7" id="KW-0443">Lipid metabolism</keyword>
<gene>
    <name evidence="18" type="ORF">Ade02nite_89860</name>
</gene>
<evidence type="ECO:0000256" key="9">
    <source>
        <dbReference type="ARBA" id="ARBA00023221"/>
    </source>
</evidence>
<dbReference type="SUPFAM" id="SSF51905">
    <property type="entry name" value="FAD/NAD(P)-binding domain"/>
    <property type="match status" value="1"/>
</dbReference>
<feature type="domain" description="Glucose-methanol-choline oxidoreductase C-terminal" evidence="17">
    <location>
        <begin position="467"/>
        <end position="521"/>
    </location>
</feature>
<keyword evidence="3" id="KW-0153">Cholesterol metabolism</keyword>
<evidence type="ECO:0000313" key="19">
    <source>
        <dbReference type="Proteomes" id="UP000609879"/>
    </source>
</evidence>
<dbReference type="Gene3D" id="3.50.50.60">
    <property type="entry name" value="FAD/NAD(P)-binding domain"/>
    <property type="match status" value="3"/>
</dbReference>
<reference evidence="18 19" key="1">
    <citation type="submission" date="2021-01" db="EMBL/GenBank/DDBJ databases">
        <title>Whole genome shotgun sequence of Actinoplanes deccanensis NBRC 13994.</title>
        <authorList>
            <person name="Komaki H."/>
            <person name="Tamura T."/>
        </authorList>
    </citation>
    <scope>NUCLEOTIDE SEQUENCE [LARGE SCALE GENOMIC DNA]</scope>
    <source>
        <strain evidence="18 19">NBRC 13994</strain>
    </source>
</reference>
<dbReference type="InterPro" id="IPR007867">
    <property type="entry name" value="GMC_OxRtase_C"/>
</dbReference>
<dbReference type="EC" id="1.1.3.6" evidence="13"/>
<evidence type="ECO:0000256" key="15">
    <source>
        <dbReference type="ARBA" id="ARBA00049778"/>
    </source>
</evidence>
<evidence type="ECO:0000256" key="6">
    <source>
        <dbReference type="ARBA" id="ARBA00023002"/>
    </source>
</evidence>
<comment type="similarity">
    <text evidence="2">Belongs to the GMC oxidoreductase family.</text>
</comment>
<evidence type="ECO:0000256" key="1">
    <source>
        <dbReference type="ARBA" id="ARBA00001974"/>
    </source>
</evidence>
<keyword evidence="10" id="KW-0413">Isomerase</keyword>
<name>A0ABQ3YK19_9ACTN</name>
<dbReference type="Pfam" id="PF00732">
    <property type="entry name" value="GMC_oxred_N"/>
    <property type="match status" value="1"/>
</dbReference>
<keyword evidence="8" id="KW-1207">Sterol metabolism</keyword>
<evidence type="ECO:0000256" key="7">
    <source>
        <dbReference type="ARBA" id="ARBA00023098"/>
    </source>
</evidence>
<evidence type="ECO:0000259" key="17">
    <source>
        <dbReference type="Pfam" id="PF05199"/>
    </source>
</evidence>
<evidence type="ECO:0000256" key="14">
    <source>
        <dbReference type="ARBA" id="ARBA00049744"/>
    </source>
</evidence>
<evidence type="ECO:0000256" key="2">
    <source>
        <dbReference type="ARBA" id="ARBA00010790"/>
    </source>
</evidence>
<feature type="domain" description="Glucose-methanol-choline oxidoreductase N-terminal" evidence="16">
    <location>
        <begin position="28"/>
        <end position="282"/>
    </location>
</feature>
<evidence type="ECO:0000256" key="12">
    <source>
        <dbReference type="ARBA" id="ARBA00049645"/>
    </source>
</evidence>
<sequence>MTLPETAEYLDRDHYEALVIGSGFGGAVAACRLAQAGVDVAIIERGRRWRPGDFPRDLSRLDDGWLWMCGHGLYDALPLNDILAVRAAGYGGGSLVYANVAMRAPAEVFDDRWPAPYTRQMLDPYYDLASYMLNVRPVPADPRTGELPPKTRLMARAADDLGHADGFFHPNLAVTFDDHGPHQTNRFGVPQRGCTFCGECDIGCNVGAKNTLDLTYLAVAEKHGATVGVRTEAVYLARTDEGYRVRLREHGHPDGAVERDVTARHVFLCAGALGSTELLLRSRDQYGTLPGLPEALGSRYSGNGDFLSFGDGLTEPFEPHSGPTITTASLIRSTGTDREHWFVLEDGGFSQHLMRLVRTLHLSRLPAHVAQLVGDGTRQVLAATRGVAARLDEAPGDAAVLLAMGRDRADGRISLTRTGKRLRVSWDVTRNDPLYAEQQSISGAVVRAFGGRPFTTPTWRLFRQPVTVHNLGGAPMGAGPDTGVVDADGQVFGHPGLYVLDGGALPGATGGNPSLTIAAVAERCIEVAVRRITGDPGWTAPERARAVRAVVPEDRAVRAVIARGPRPRPAGGLRFDETMRGHLRLPAGIRPIVLRLTVGIPDLRALLDDPVHTAEVSGTVEIAGRTASPAAVRDGVLHLLAPAGGSTERSMIYLLPFTDDDGRDWLLRGVKSIGRRHGLHPWRATTRLRLSMTRPEDRYEAKPIGHATLEVCDVARMLGTVRPTGTRKVATALRFGGFFAKEVASAYLPTLMRLP</sequence>
<dbReference type="InterPro" id="IPR052542">
    <property type="entry name" value="Cholesterol_Oxidase"/>
</dbReference>
<evidence type="ECO:0000256" key="10">
    <source>
        <dbReference type="ARBA" id="ARBA00023235"/>
    </source>
</evidence>
<proteinExistence type="inferred from homology"/>
<evidence type="ECO:0000256" key="5">
    <source>
        <dbReference type="ARBA" id="ARBA00022827"/>
    </source>
</evidence>
<accession>A0ABQ3YK19</accession>
<evidence type="ECO:0000259" key="16">
    <source>
        <dbReference type="Pfam" id="PF00732"/>
    </source>
</evidence>
<dbReference type="PANTHER" id="PTHR47470:SF1">
    <property type="entry name" value="FAD-DEPENDENT OXIDOREDUCTASE 2 FAD BINDING DOMAIN-CONTAINING PROTEIN"/>
    <property type="match status" value="1"/>
</dbReference>
<evidence type="ECO:0000313" key="18">
    <source>
        <dbReference type="EMBL" id="GID80345.1"/>
    </source>
</evidence>
<dbReference type="Pfam" id="PF05199">
    <property type="entry name" value="GMC_oxred_C"/>
    <property type="match status" value="1"/>
</dbReference>
<dbReference type="PANTHER" id="PTHR47470">
    <property type="entry name" value="CHOLESTEROL OXIDASE"/>
    <property type="match status" value="1"/>
</dbReference>
<protein>
    <recommendedName>
        <fullName evidence="14">Cholesterol oxidase</fullName>
        <ecNumber evidence="13">1.1.3.6</ecNumber>
        <ecNumber evidence="11">5.3.3.1</ecNumber>
    </recommendedName>
    <alternativeName>
        <fullName evidence="15">Cholesterol isomerase</fullName>
    </alternativeName>
</protein>
<dbReference type="Proteomes" id="UP000609879">
    <property type="component" value="Unassembled WGS sequence"/>
</dbReference>
<evidence type="ECO:0000256" key="11">
    <source>
        <dbReference type="ARBA" id="ARBA00038856"/>
    </source>
</evidence>
<keyword evidence="9" id="KW-0753">Steroid metabolism</keyword>
<comment type="caution">
    <text evidence="18">The sequence shown here is derived from an EMBL/GenBank/DDBJ whole genome shotgun (WGS) entry which is preliminary data.</text>
</comment>
<evidence type="ECO:0000256" key="8">
    <source>
        <dbReference type="ARBA" id="ARBA00023166"/>
    </source>
</evidence>
<evidence type="ECO:0000256" key="4">
    <source>
        <dbReference type="ARBA" id="ARBA00022630"/>
    </source>
</evidence>
<keyword evidence="6" id="KW-0560">Oxidoreductase</keyword>
<dbReference type="InterPro" id="IPR036188">
    <property type="entry name" value="FAD/NAD-bd_sf"/>
</dbReference>
<keyword evidence="19" id="KW-1185">Reference proteome</keyword>
<dbReference type="EC" id="5.3.3.1" evidence="11"/>
<organism evidence="18 19">
    <name type="scientific">Paractinoplanes deccanensis</name>
    <dbReference type="NCBI Taxonomy" id="113561"/>
    <lineage>
        <taxon>Bacteria</taxon>
        <taxon>Bacillati</taxon>
        <taxon>Actinomycetota</taxon>
        <taxon>Actinomycetes</taxon>
        <taxon>Micromonosporales</taxon>
        <taxon>Micromonosporaceae</taxon>
        <taxon>Paractinoplanes</taxon>
    </lineage>
</organism>
<evidence type="ECO:0000256" key="3">
    <source>
        <dbReference type="ARBA" id="ARBA00022548"/>
    </source>
</evidence>
<keyword evidence="4" id="KW-0285">Flavoprotein</keyword>
<evidence type="ECO:0000256" key="13">
    <source>
        <dbReference type="ARBA" id="ARBA00049723"/>
    </source>
</evidence>
<dbReference type="RefSeq" id="WP_203777564.1">
    <property type="nucleotide sequence ID" value="NZ_BAAABO010000052.1"/>
</dbReference>
<keyword evidence="5" id="KW-0274">FAD</keyword>
<comment type="cofactor">
    <cofactor evidence="1">
        <name>FAD</name>
        <dbReference type="ChEBI" id="CHEBI:57692"/>
    </cofactor>
</comment>